<name>A0A0A9GLQ2_ARUDO</name>
<dbReference type="AlphaFoldDB" id="A0A0A9GLQ2"/>
<reference evidence="1" key="2">
    <citation type="journal article" date="2015" name="Data Brief">
        <title>Shoot transcriptome of the giant reed, Arundo donax.</title>
        <authorList>
            <person name="Barrero R.A."/>
            <person name="Guerrero F.D."/>
            <person name="Moolhuijzen P."/>
            <person name="Goolsby J.A."/>
            <person name="Tidwell J."/>
            <person name="Bellgard S.E."/>
            <person name="Bellgard M.I."/>
        </authorList>
    </citation>
    <scope>NUCLEOTIDE SEQUENCE</scope>
    <source>
        <tissue evidence="1">Shoot tissue taken approximately 20 cm above the soil surface</tissue>
    </source>
</reference>
<proteinExistence type="predicted"/>
<organism evidence="1">
    <name type="scientific">Arundo donax</name>
    <name type="common">Giant reed</name>
    <name type="synonym">Donax arundinaceus</name>
    <dbReference type="NCBI Taxonomy" id="35708"/>
    <lineage>
        <taxon>Eukaryota</taxon>
        <taxon>Viridiplantae</taxon>
        <taxon>Streptophyta</taxon>
        <taxon>Embryophyta</taxon>
        <taxon>Tracheophyta</taxon>
        <taxon>Spermatophyta</taxon>
        <taxon>Magnoliopsida</taxon>
        <taxon>Liliopsida</taxon>
        <taxon>Poales</taxon>
        <taxon>Poaceae</taxon>
        <taxon>PACMAD clade</taxon>
        <taxon>Arundinoideae</taxon>
        <taxon>Arundineae</taxon>
        <taxon>Arundo</taxon>
    </lineage>
</organism>
<protein>
    <submittedName>
        <fullName evidence="1">Uncharacterized protein</fullName>
    </submittedName>
</protein>
<dbReference type="EMBL" id="GBRH01173542">
    <property type="protein sequence ID" value="JAE24354.1"/>
    <property type="molecule type" value="Transcribed_RNA"/>
</dbReference>
<evidence type="ECO:0000313" key="1">
    <source>
        <dbReference type="EMBL" id="JAE24354.1"/>
    </source>
</evidence>
<sequence length="51" mass="6007">MGSGLGFSTCSKCSQFIWIKMQMSRRLFVNQCSPKVYRCLYLQQLFLYSID</sequence>
<reference evidence="1" key="1">
    <citation type="submission" date="2014-09" db="EMBL/GenBank/DDBJ databases">
        <authorList>
            <person name="Magalhaes I.L.F."/>
            <person name="Oliveira U."/>
            <person name="Santos F.R."/>
            <person name="Vidigal T.H.D.A."/>
            <person name="Brescovit A.D."/>
            <person name="Santos A.J."/>
        </authorList>
    </citation>
    <scope>NUCLEOTIDE SEQUENCE</scope>
    <source>
        <tissue evidence="1">Shoot tissue taken approximately 20 cm above the soil surface</tissue>
    </source>
</reference>
<accession>A0A0A9GLQ2</accession>